<reference evidence="7" key="1">
    <citation type="journal article" date="2014" name="Int. J. Syst. Evol. Microbiol.">
        <title>Complete genome sequence of Corynebacterium casei LMG S-19264T (=DSM 44701T), isolated from a smear-ripened cheese.</title>
        <authorList>
            <consortium name="US DOE Joint Genome Institute (JGI-PGF)"/>
            <person name="Walter F."/>
            <person name="Albersmeier A."/>
            <person name="Kalinowski J."/>
            <person name="Ruckert C."/>
        </authorList>
    </citation>
    <scope>NUCLEOTIDE SEQUENCE</scope>
    <source>
        <strain evidence="7">VKM B-2748</strain>
    </source>
</reference>
<dbReference type="Pfam" id="PF00293">
    <property type="entry name" value="NUDIX"/>
    <property type="match status" value="1"/>
</dbReference>
<reference evidence="7" key="2">
    <citation type="submission" date="2023-01" db="EMBL/GenBank/DDBJ databases">
        <authorList>
            <person name="Sun Q."/>
            <person name="Evtushenko L."/>
        </authorList>
    </citation>
    <scope>NUCLEOTIDE SEQUENCE</scope>
    <source>
        <strain evidence="7">VKM B-2748</strain>
    </source>
</reference>
<evidence type="ECO:0000313" key="8">
    <source>
        <dbReference type="Proteomes" id="UP001143309"/>
    </source>
</evidence>
<name>A0A9W6JMR6_9HYPH</name>
<feature type="domain" description="Nudix hydrolase" evidence="6">
    <location>
        <begin position="147"/>
        <end position="278"/>
    </location>
</feature>
<evidence type="ECO:0000259" key="6">
    <source>
        <dbReference type="PROSITE" id="PS51462"/>
    </source>
</evidence>
<dbReference type="GO" id="GO:0016462">
    <property type="term" value="F:pyrophosphatase activity"/>
    <property type="evidence" value="ECO:0007669"/>
    <property type="project" value="InterPro"/>
</dbReference>
<evidence type="ECO:0000256" key="3">
    <source>
        <dbReference type="ARBA" id="ARBA00022801"/>
    </source>
</evidence>
<dbReference type="SUPFAM" id="SSF55811">
    <property type="entry name" value="Nudix"/>
    <property type="match status" value="1"/>
</dbReference>
<comment type="cofactor">
    <cofactor evidence="1">
        <name>Mg(2+)</name>
        <dbReference type="ChEBI" id="CHEBI:18420"/>
    </cofactor>
</comment>
<dbReference type="GO" id="GO:0005737">
    <property type="term" value="C:cytoplasm"/>
    <property type="evidence" value="ECO:0007669"/>
    <property type="project" value="TreeGrafter"/>
</dbReference>
<comment type="caution">
    <text evidence="7">The sequence shown here is derived from an EMBL/GenBank/DDBJ whole genome shotgun (WGS) entry which is preliminary data.</text>
</comment>
<organism evidence="7 8">
    <name type="scientific">Methylopila turkensis</name>
    <dbReference type="NCBI Taxonomy" id="1437816"/>
    <lineage>
        <taxon>Bacteria</taxon>
        <taxon>Pseudomonadati</taxon>
        <taxon>Pseudomonadota</taxon>
        <taxon>Alphaproteobacteria</taxon>
        <taxon>Hyphomicrobiales</taxon>
        <taxon>Methylopilaceae</taxon>
        <taxon>Methylopila</taxon>
    </lineage>
</organism>
<dbReference type="GO" id="GO:0046872">
    <property type="term" value="F:metal ion binding"/>
    <property type="evidence" value="ECO:0007669"/>
    <property type="project" value="UniProtKB-KW"/>
</dbReference>
<sequence>MMREARERGLDDERIGRQHDADAPPEPAPMSARRLRRHGARPSMAAGRNLGVAVAADRRDTAGDRRREGVDRDLTRSANPHIVSGMVEGATTGVRNHGDGGPTAIRRHEEAERLWDPMSRVPRSLAGTADWEGISPGMAKRAKLAKKVRQQYGALPFREAAGGVEVLLVTTRETRRWIIPKGWPMKGRTPVYAARREAFEEAGLHGDALPEVGQFEYVKRMAFGADRPCRVGVFPLRVTEELTDWPEKDERERRWFSVPEAAAAVVEPDLSALILALPSHLSDD</sequence>
<dbReference type="InterPro" id="IPR000086">
    <property type="entry name" value="NUDIX_hydrolase_dom"/>
</dbReference>
<dbReference type="InterPro" id="IPR047198">
    <property type="entry name" value="DDP-like_NUDIX"/>
</dbReference>
<evidence type="ECO:0000313" key="7">
    <source>
        <dbReference type="EMBL" id="GLK78544.1"/>
    </source>
</evidence>
<evidence type="ECO:0000256" key="2">
    <source>
        <dbReference type="ARBA" id="ARBA00022723"/>
    </source>
</evidence>
<protein>
    <recommendedName>
        <fullName evidence="6">Nudix hydrolase domain-containing protein</fullName>
    </recommendedName>
</protein>
<evidence type="ECO:0000256" key="5">
    <source>
        <dbReference type="SAM" id="MobiDB-lite"/>
    </source>
</evidence>
<dbReference type="PANTHER" id="PTHR12629:SF0">
    <property type="entry name" value="DIPHOSPHOINOSITOL-POLYPHOSPHATE DIPHOSPHATASE"/>
    <property type="match status" value="1"/>
</dbReference>
<accession>A0A9W6JMR6</accession>
<dbReference type="EMBL" id="BSFL01000001">
    <property type="protein sequence ID" value="GLK78544.1"/>
    <property type="molecule type" value="Genomic_DNA"/>
</dbReference>
<feature type="compositionally biased region" description="Basic and acidic residues" evidence="5">
    <location>
        <begin position="56"/>
        <end position="70"/>
    </location>
</feature>
<gene>
    <name evidence="7" type="ORF">GCM10008174_02850</name>
</gene>
<keyword evidence="3" id="KW-0378">Hydrolase</keyword>
<dbReference type="InterPro" id="IPR015797">
    <property type="entry name" value="NUDIX_hydrolase-like_dom_sf"/>
</dbReference>
<evidence type="ECO:0000256" key="4">
    <source>
        <dbReference type="ARBA" id="ARBA00022842"/>
    </source>
</evidence>
<keyword evidence="8" id="KW-1185">Reference proteome</keyword>
<proteinExistence type="predicted"/>
<evidence type="ECO:0000256" key="1">
    <source>
        <dbReference type="ARBA" id="ARBA00001946"/>
    </source>
</evidence>
<dbReference type="CDD" id="cd04666">
    <property type="entry name" value="NUDIX_DIPP2_like_Nudt4"/>
    <property type="match status" value="1"/>
</dbReference>
<dbReference type="Gene3D" id="3.90.79.10">
    <property type="entry name" value="Nucleoside Triphosphate Pyrophosphohydrolase"/>
    <property type="match status" value="1"/>
</dbReference>
<feature type="compositionally biased region" description="Basic and acidic residues" evidence="5">
    <location>
        <begin position="1"/>
        <end position="22"/>
    </location>
</feature>
<dbReference type="PROSITE" id="PS51462">
    <property type="entry name" value="NUDIX"/>
    <property type="match status" value="1"/>
</dbReference>
<feature type="region of interest" description="Disordered" evidence="5">
    <location>
        <begin position="1"/>
        <end position="70"/>
    </location>
</feature>
<dbReference type="AlphaFoldDB" id="A0A9W6JMR6"/>
<dbReference type="Proteomes" id="UP001143309">
    <property type="component" value="Unassembled WGS sequence"/>
</dbReference>
<dbReference type="PANTHER" id="PTHR12629">
    <property type="entry name" value="DIPHOSPHOINOSITOL POLYPHOSPHATE PHOSPHOHYDROLASE"/>
    <property type="match status" value="1"/>
</dbReference>
<keyword evidence="2" id="KW-0479">Metal-binding</keyword>
<keyword evidence="4" id="KW-0460">Magnesium</keyword>